<sequence length="174" mass="19376">MMFKVFLYLFQCALTLILRNDLPSFLEILIFELVLGLIEHCSPIQSFDRVVHTTTPSALPGTTLDERIPIVHSLAVWKMCEALDLKAVFVPLPGATALPPTPHRDKDLTTTVPVVGSFSVWKICQALDLPATYDPHLIRTAVFRRPNKPIPVVQSTTVFELCKTLGLQVKLASQ</sequence>
<dbReference type="Proteomes" id="UP000886998">
    <property type="component" value="Unassembled WGS sequence"/>
</dbReference>
<protein>
    <submittedName>
        <fullName evidence="2">Uncharacterized protein</fullName>
    </submittedName>
</protein>
<keyword evidence="3" id="KW-1185">Reference proteome</keyword>
<evidence type="ECO:0000313" key="2">
    <source>
        <dbReference type="EMBL" id="GFY68263.1"/>
    </source>
</evidence>
<evidence type="ECO:0000256" key="1">
    <source>
        <dbReference type="SAM" id="SignalP"/>
    </source>
</evidence>
<name>A0A8X6YCS5_9ARAC</name>
<organism evidence="2 3">
    <name type="scientific">Trichonephila inaurata madagascariensis</name>
    <dbReference type="NCBI Taxonomy" id="2747483"/>
    <lineage>
        <taxon>Eukaryota</taxon>
        <taxon>Metazoa</taxon>
        <taxon>Ecdysozoa</taxon>
        <taxon>Arthropoda</taxon>
        <taxon>Chelicerata</taxon>
        <taxon>Arachnida</taxon>
        <taxon>Araneae</taxon>
        <taxon>Araneomorphae</taxon>
        <taxon>Entelegynae</taxon>
        <taxon>Araneoidea</taxon>
        <taxon>Nephilidae</taxon>
        <taxon>Trichonephila</taxon>
        <taxon>Trichonephila inaurata</taxon>
    </lineage>
</organism>
<keyword evidence="1" id="KW-0732">Signal</keyword>
<feature type="signal peptide" evidence="1">
    <location>
        <begin position="1"/>
        <end position="15"/>
    </location>
</feature>
<comment type="caution">
    <text evidence="2">The sequence shown here is derived from an EMBL/GenBank/DDBJ whole genome shotgun (WGS) entry which is preliminary data.</text>
</comment>
<feature type="chain" id="PRO_5036475621" evidence="1">
    <location>
        <begin position="16"/>
        <end position="174"/>
    </location>
</feature>
<proteinExistence type="predicted"/>
<evidence type="ECO:0000313" key="3">
    <source>
        <dbReference type="Proteomes" id="UP000886998"/>
    </source>
</evidence>
<reference evidence="2" key="1">
    <citation type="submission" date="2020-08" db="EMBL/GenBank/DDBJ databases">
        <title>Multicomponent nature underlies the extraordinary mechanical properties of spider dragline silk.</title>
        <authorList>
            <person name="Kono N."/>
            <person name="Nakamura H."/>
            <person name="Mori M."/>
            <person name="Yoshida Y."/>
            <person name="Ohtoshi R."/>
            <person name="Malay A.D."/>
            <person name="Moran D.A.P."/>
            <person name="Tomita M."/>
            <person name="Numata K."/>
            <person name="Arakawa K."/>
        </authorList>
    </citation>
    <scope>NUCLEOTIDE SEQUENCE</scope>
</reference>
<accession>A0A8X6YCS5</accession>
<gene>
    <name evidence="2" type="ORF">TNIN_101851</name>
</gene>
<dbReference type="AlphaFoldDB" id="A0A8X6YCS5"/>
<dbReference type="EMBL" id="BMAV01016965">
    <property type="protein sequence ID" value="GFY68263.1"/>
    <property type="molecule type" value="Genomic_DNA"/>
</dbReference>